<evidence type="ECO:0000256" key="2">
    <source>
        <dbReference type="ARBA" id="ARBA00023125"/>
    </source>
</evidence>
<comment type="caution">
    <text evidence="5">The sequence shown here is derived from an EMBL/GenBank/DDBJ whole genome shotgun (WGS) entry which is preliminary data.</text>
</comment>
<keyword evidence="3" id="KW-0804">Transcription</keyword>
<proteinExistence type="predicted"/>
<evidence type="ECO:0000256" key="1">
    <source>
        <dbReference type="ARBA" id="ARBA00023015"/>
    </source>
</evidence>
<keyword evidence="1" id="KW-0805">Transcription regulation</keyword>
<dbReference type="Gene3D" id="1.10.10.60">
    <property type="entry name" value="Homeodomain-like"/>
    <property type="match status" value="2"/>
</dbReference>
<organism evidence="5 6">
    <name type="scientific">Dethiosulfatarculus sandiegensis</name>
    <dbReference type="NCBI Taxonomy" id="1429043"/>
    <lineage>
        <taxon>Bacteria</taxon>
        <taxon>Pseudomonadati</taxon>
        <taxon>Thermodesulfobacteriota</taxon>
        <taxon>Desulfarculia</taxon>
        <taxon>Desulfarculales</taxon>
        <taxon>Desulfarculaceae</taxon>
        <taxon>Dethiosulfatarculus</taxon>
    </lineage>
</organism>
<dbReference type="PANTHER" id="PTHR47893:SF1">
    <property type="entry name" value="REGULATORY PROTEIN PCHR"/>
    <property type="match status" value="1"/>
</dbReference>
<evidence type="ECO:0000313" key="5">
    <source>
        <dbReference type="EMBL" id="KIX15775.1"/>
    </source>
</evidence>
<dbReference type="SMART" id="SM00342">
    <property type="entry name" value="HTH_ARAC"/>
    <property type="match status" value="1"/>
</dbReference>
<dbReference type="GO" id="GO:0003700">
    <property type="term" value="F:DNA-binding transcription factor activity"/>
    <property type="evidence" value="ECO:0007669"/>
    <property type="project" value="InterPro"/>
</dbReference>
<feature type="domain" description="HTH araC/xylS-type" evidence="4">
    <location>
        <begin position="236"/>
        <end position="334"/>
    </location>
</feature>
<dbReference type="FunCoup" id="A0A0D2K273">
    <property type="interactions" value="185"/>
</dbReference>
<dbReference type="PRINTS" id="PR00032">
    <property type="entry name" value="HTHARAC"/>
</dbReference>
<dbReference type="Proteomes" id="UP000032233">
    <property type="component" value="Unassembled WGS sequence"/>
</dbReference>
<dbReference type="AlphaFoldDB" id="A0A0D2K273"/>
<protein>
    <submittedName>
        <fullName evidence="5">AraC family transcriptional regulator</fullName>
    </submittedName>
</protein>
<evidence type="ECO:0000313" key="6">
    <source>
        <dbReference type="Proteomes" id="UP000032233"/>
    </source>
</evidence>
<evidence type="ECO:0000256" key="3">
    <source>
        <dbReference type="ARBA" id="ARBA00023163"/>
    </source>
</evidence>
<dbReference type="Pfam" id="PF12833">
    <property type="entry name" value="HTH_18"/>
    <property type="match status" value="1"/>
</dbReference>
<reference evidence="5 6" key="1">
    <citation type="submission" date="2013-11" db="EMBL/GenBank/DDBJ databases">
        <title>Metagenomic analysis of a methanogenic consortium involved in long chain n-alkane degradation.</title>
        <authorList>
            <person name="Davidova I.A."/>
            <person name="Callaghan A.V."/>
            <person name="Wawrik B."/>
            <person name="Pruitt S."/>
            <person name="Marks C."/>
            <person name="Duncan K.E."/>
            <person name="Suflita J.M."/>
        </authorList>
    </citation>
    <scope>NUCLEOTIDE SEQUENCE [LARGE SCALE GENOMIC DNA]</scope>
    <source>
        <strain evidence="5 6">SPR</strain>
    </source>
</reference>
<dbReference type="PANTHER" id="PTHR47893">
    <property type="entry name" value="REGULATORY PROTEIN PCHR"/>
    <property type="match status" value="1"/>
</dbReference>
<sequence length="335" mass="38028">MAKHVDIYNGKNLYGELSDLAKINSHGQGYELYFKYPADMGLGYMHAIKLRPGLILVRGNHRPHKEFLVEYDNNYAPVVFTYGVIGTLTHSISDKNSRNDICYTRQGQCTITKVSNGKNLVKLQNHHQIMLIGLFIEPDLLGSILEEAYGYVPEIFDNLVNELTGDYLFRTGIDTSLVGRPVDQILSCPESCSMRRLFLEAKALEILAHSIELVMNQQRKATQQPPPLPKDYEPIIMAKSILYQNYENPPGLSELARMVGVNKNKLNQGFRKVFGTSAFEYLRMQRLERARQLLVNSHKSVTEIAFEVGYSQPSGFSKAFKRYFGANPVDIRTKP</sequence>
<keyword evidence="6" id="KW-1185">Reference proteome</keyword>
<accession>A0A0D2K273</accession>
<dbReference type="RefSeq" id="WP_052514651.1">
    <property type="nucleotide sequence ID" value="NZ_AZAC01000001.1"/>
</dbReference>
<evidence type="ECO:0000259" key="4">
    <source>
        <dbReference type="PROSITE" id="PS01124"/>
    </source>
</evidence>
<dbReference type="InterPro" id="IPR053142">
    <property type="entry name" value="PchR_regulatory_protein"/>
</dbReference>
<dbReference type="InterPro" id="IPR018062">
    <property type="entry name" value="HTH_AraC-typ_CS"/>
</dbReference>
<name>A0A0D2K273_9BACT</name>
<dbReference type="EMBL" id="AZAC01000001">
    <property type="protein sequence ID" value="KIX15775.1"/>
    <property type="molecule type" value="Genomic_DNA"/>
</dbReference>
<dbReference type="OrthoDB" id="9802263at2"/>
<dbReference type="STRING" id="1429043.X474_00025"/>
<dbReference type="GO" id="GO:0043565">
    <property type="term" value="F:sequence-specific DNA binding"/>
    <property type="evidence" value="ECO:0007669"/>
    <property type="project" value="InterPro"/>
</dbReference>
<dbReference type="SUPFAM" id="SSF46689">
    <property type="entry name" value="Homeodomain-like"/>
    <property type="match status" value="2"/>
</dbReference>
<gene>
    <name evidence="5" type="ORF">X474_00025</name>
</gene>
<keyword evidence="2" id="KW-0238">DNA-binding</keyword>
<dbReference type="PROSITE" id="PS00041">
    <property type="entry name" value="HTH_ARAC_FAMILY_1"/>
    <property type="match status" value="1"/>
</dbReference>
<dbReference type="InterPro" id="IPR018060">
    <property type="entry name" value="HTH_AraC"/>
</dbReference>
<dbReference type="InterPro" id="IPR020449">
    <property type="entry name" value="Tscrpt_reg_AraC-type_HTH"/>
</dbReference>
<dbReference type="InParanoid" id="A0A0D2K273"/>
<dbReference type="InterPro" id="IPR009057">
    <property type="entry name" value="Homeodomain-like_sf"/>
</dbReference>
<dbReference type="PROSITE" id="PS01124">
    <property type="entry name" value="HTH_ARAC_FAMILY_2"/>
    <property type="match status" value="1"/>
</dbReference>